<keyword evidence="4" id="KW-0969">Cilium</keyword>
<dbReference type="InterPro" id="IPR001782">
    <property type="entry name" value="Flag_FlgI"/>
</dbReference>
<keyword evidence="4" id="KW-0282">Flagellum</keyword>
<dbReference type="GO" id="GO:0009428">
    <property type="term" value="C:bacterial-type flagellum basal body, distal rod, P ring"/>
    <property type="evidence" value="ECO:0007669"/>
    <property type="project" value="InterPro"/>
</dbReference>
<dbReference type="GO" id="GO:0030288">
    <property type="term" value="C:outer membrane-bounded periplasmic space"/>
    <property type="evidence" value="ECO:0007669"/>
    <property type="project" value="InterPro"/>
</dbReference>
<comment type="subcellular location">
    <subcellularLocation>
        <location evidence="2">Bacterial flagellum basal body</location>
    </subcellularLocation>
</comment>
<keyword evidence="3" id="KW-0732">Signal</keyword>
<evidence type="ECO:0000313" key="4">
    <source>
        <dbReference type="EMBL" id="VFU17331.1"/>
    </source>
</evidence>
<evidence type="ECO:0000256" key="3">
    <source>
        <dbReference type="ARBA" id="ARBA00022729"/>
    </source>
</evidence>
<dbReference type="PANTHER" id="PTHR30381:SF0">
    <property type="entry name" value="FLAGELLAR P-RING PROTEIN"/>
    <property type="match status" value="1"/>
</dbReference>
<dbReference type="Pfam" id="PF02119">
    <property type="entry name" value="FlgI"/>
    <property type="match status" value="1"/>
</dbReference>
<evidence type="ECO:0000256" key="1">
    <source>
        <dbReference type="ARBA" id="ARBA00002591"/>
    </source>
</evidence>
<dbReference type="PANTHER" id="PTHR30381">
    <property type="entry name" value="FLAGELLAR P-RING PERIPLASMIC PROTEIN FLGI"/>
    <property type="match status" value="1"/>
</dbReference>
<gene>
    <name evidence="4" type="primary">flgI</name>
    <name evidence="4" type="ORF">SCFA_660014</name>
</gene>
<dbReference type="PRINTS" id="PR01010">
    <property type="entry name" value="FLGPRINGFLGI"/>
</dbReference>
<dbReference type="EMBL" id="CAADRM010000132">
    <property type="protein sequence ID" value="VFU17331.1"/>
    <property type="molecule type" value="Genomic_DNA"/>
</dbReference>
<name>A0A485M3A5_9ZZZZ</name>
<dbReference type="GO" id="GO:0005198">
    <property type="term" value="F:structural molecule activity"/>
    <property type="evidence" value="ECO:0007669"/>
    <property type="project" value="InterPro"/>
</dbReference>
<accession>A0A485M3A5</accession>
<sequence>MKRLILICLFAFLAADVWAVRVKDMVEIQGVRENRLAGYGLVVGLNGTGDKAGSQFTIRSLANMLRNMGITVDPNMLKVKNVAAVMVTANLPPFARSSQKLDCTVSSVGDASSLAGGTLISTPLHGADGKVYALAQGPISVGGFSVGGSSGSEVTRNFPTVGMVPGGAVVERSLELDLGQKLTLVMNSPDFTTVSRTVKSINSRLGDPVARAIDLSTIEVNIPEGYRDRTVEFIALIESIEVSPDVRARVVVNERTGTVVMGSSVRISTVAIAHGNLSIEITEEPAVSQPGPFSRGVTTVTPQTGISVKEGGQQLVMLPTGTSIGDLVSALNAIGVSPRDLVIILQCIKRTGALHADLEVI</sequence>
<dbReference type="HAMAP" id="MF_00416">
    <property type="entry name" value="FlgI"/>
    <property type="match status" value="1"/>
</dbReference>
<protein>
    <submittedName>
        <fullName evidence="4">Flagellar basal body P-ring protein</fullName>
    </submittedName>
</protein>
<keyword evidence="4" id="KW-0966">Cell projection</keyword>
<reference evidence="4" key="1">
    <citation type="submission" date="2019-03" db="EMBL/GenBank/DDBJ databases">
        <authorList>
            <person name="Hao L."/>
        </authorList>
    </citation>
    <scope>NUCLEOTIDE SEQUENCE</scope>
</reference>
<organism evidence="4">
    <name type="scientific">anaerobic digester metagenome</name>
    <dbReference type="NCBI Taxonomy" id="1263854"/>
    <lineage>
        <taxon>unclassified sequences</taxon>
        <taxon>metagenomes</taxon>
        <taxon>ecological metagenomes</taxon>
    </lineage>
</organism>
<dbReference type="NCBIfam" id="NF003676">
    <property type="entry name" value="PRK05303.1"/>
    <property type="match status" value="1"/>
</dbReference>
<comment type="function">
    <text evidence="1">Assembles around the rod to form the L-ring and probably protects the motor/basal body from shearing forces during rotation.</text>
</comment>
<proteinExistence type="inferred from homology"/>
<evidence type="ECO:0000256" key="2">
    <source>
        <dbReference type="ARBA" id="ARBA00004117"/>
    </source>
</evidence>
<dbReference type="GO" id="GO:0071973">
    <property type="term" value="P:bacterial-type flagellum-dependent cell motility"/>
    <property type="evidence" value="ECO:0007669"/>
    <property type="project" value="InterPro"/>
</dbReference>
<dbReference type="AlphaFoldDB" id="A0A485M3A5"/>